<organism evidence="2 3">
    <name type="scientific">Tetradesmus obliquus</name>
    <name type="common">Green alga</name>
    <name type="synonym">Acutodesmus obliquus</name>
    <dbReference type="NCBI Taxonomy" id="3088"/>
    <lineage>
        <taxon>Eukaryota</taxon>
        <taxon>Viridiplantae</taxon>
        <taxon>Chlorophyta</taxon>
        <taxon>core chlorophytes</taxon>
        <taxon>Chlorophyceae</taxon>
        <taxon>CS clade</taxon>
        <taxon>Sphaeropleales</taxon>
        <taxon>Scenedesmaceae</taxon>
        <taxon>Tetradesmus</taxon>
    </lineage>
</organism>
<evidence type="ECO:0008006" key="4">
    <source>
        <dbReference type="Google" id="ProtNLM"/>
    </source>
</evidence>
<dbReference type="PANTHER" id="PTHR36738">
    <property type="entry name" value="EXPRESSED PROTEIN"/>
    <property type="match status" value="1"/>
</dbReference>
<dbReference type="InterPro" id="IPR016174">
    <property type="entry name" value="Di-haem_cyt_TM"/>
</dbReference>
<keyword evidence="3" id="KW-1185">Reference proteome</keyword>
<keyword evidence="1" id="KW-1133">Transmembrane helix</keyword>
<evidence type="ECO:0000256" key="1">
    <source>
        <dbReference type="SAM" id="Phobius"/>
    </source>
</evidence>
<keyword evidence="1" id="KW-0472">Membrane</keyword>
<evidence type="ECO:0000313" key="3">
    <source>
        <dbReference type="Proteomes" id="UP001244341"/>
    </source>
</evidence>
<accession>A0ABY8UMJ7</accession>
<dbReference type="InterPro" id="IPR025067">
    <property type="entry name" value="DUF4079"/>
</dbReference>
<feature type="transmembrane region" description="Helical" evidence="1">
    <location>
        <begin position="87"/>
        <end position="105"/>
    </location>
</feature>
<evidence type="ECO:0000313" key="2">
    <source>
        <dbReference type="EMBL" id="WIA22747.1"/>
    </source>
</evidence>
<protein>
    <recommendedName>
        <fullName evidence="4">Cytochrome b561 domain-containing protein</fullName>
    </recommendedName>
</protein>
<keyword evidence="1" id="KW-0812">Transmembrane</keyword>
<dbReference type="Proteomes" id="UP001244341">
    <property type="component" value="Chromosome 15b"/>
</dbReference>
<feature type="transmembrane region" description="Helical" evidence="1">
    <location>
        <begin position="126"/>
        <end position="146"/>
    </location>
</feature>
<gene>
    <name evidence="2" type="ORF">OEZ85_001148</name>
</gene>
<feature type="transmembrane region" description="Helical" evidence="1">
    <location>
        <begin position="158"/>
        <end position="178"/>
    </location>
</feature>
<name>A0ABY8UMJ7_TETOB</name>
<dbReference type="EMBL" id="CP126222">
    <property type="protein sequence ID" value="WIA22747.1"/>
    <property type="molecule type" value="Genomic_DNA"/>
</dbReference>
<feature type="transmembrane region" description="Helical" evidence="1">
    <location>
        <begin position="190"/>
        <end position="211"/>
    </location>
</feature>
<dbReference type="PANTHER" id="PTHR36738:SF1">
    <property type="entry name" value="EXPRESSED PROTEIN"/>
    <property type="match status" value="1"/>
</dbReference>
<proteinExistence type="predicted"/>
<dbReference type="Pfam" id="PF13301">
    <property type="entry name" value="DUF4079"/>
    <property type="match status" value="1"/>
</dbReference>
<sequence>MQTLQKSSLVQRSVAAGCPRALPALNRRNNVVVKAIEVVEGAQLAVTAAPLYTVAAAEGIRAALAPTADYFATLGLPSALVRWGHPGNMAVVLLAMGGYGSYLGWQIRTSDDGDMIAKAKELHPKLSLGMFFFFALGATGGMMSLIMQGKPIFESSHVVTGLTGLALLSFQAMLPAFFSDSKDARTVHAYLGSAIMALFLLHGALGLQLGLSLSS</sequence>
<reference evidence="2 3" key="1">
    <citation type="submission" date="2023-05" db="EMBL/GenBank/DDBJ databases">
        <title>A 100% complete, gapless, phased diploid assembly of the Scenedesmus obliquus UTEX 3031 genome.</title>
        <authorList>
            <person name="Biondi T.C."/>
            <person name="Hanschen E.R."/>
            <person name="Kwon T."/>
            <person name="Eng W."/>
            <person name="Kruse C.P.S."/>
            <person name="Koehler S.I."/>
            <person name="Kunde Y."/>
            <person name="Gleasner C.D."/>
            <person name="You Mak K.T."/>
            <person name="Polle J."/>
            <person name="Hovde B.T."/>
            <person name="Starkenburg S.R."/>
        </authorList>
    </citation>
    <scope>NUCLEOTIDE SEQUENCE [LARGE SCALE GENOMIC DNA]</scope>
    <source>
        <strain evidence="2 3">DOE0152z</strain>
    </source>
</reference>
<dbReference type="SUPFAM" id="SSF81342">
    <property type="entry name" value="Transmembrane di-heme cytochromes"/>
    <property type="match status" value="1"/>
</dbReference>